<dbReference type="InterPro" id="IPR029787">
    <property type="entry name" value="Nucleotide_cyclase"/>
</dbReference>
<feature type="domain" description="GGDEF" evidence="2">
    <location>
        <begin position="297"/>
        <end position="431"/>
    </location>
</feature>
<dbReference type="HOGENOM" id="CLU_000445_70_46_0"/>
<dbReference type="CDD" id="cd01948">
    <property type="entry name" value="EAL"/>
    <property type="match status" value="1"/>
</dbReference>
<dbReference type="PaxDb" id="123214-PERMA_0188"/>
<organism evidence="3 4">
    <name type="scientific">Persephonella marina (strain DSM 14350 / EX-H1)</name>
    <dbReference type="NCBI Taxonomy" id="123214"/>
    <lineage>
        <taxon>Bacteria</taxon>
        <taxon>Pseudomonadati</taxon>
        <taxon>Aquificota</taxon>
        <taxon>Aquificia</taxon>
        <taxon>Aquificales</taxon>
        <taxon>Hydrogenothermaceae</taxon>
        <taxon>Persephonella</taxon>
    </lineage>
</organism>
<dbReference type="RefSeq" id="WP_012676649.1">
    <property type="nucleotide sequence ID" value="NC_012440.1"/>
</dbReference>
<dbReference type="FunFam" id="3.30.70.270:FF:000001">
    <property type="entry name" value="Diguanylate cyclase domain protein"/>
    <property type="match status" value="1"/>
</dbReference>
<protein>
    <submittedName>
        <fullName evidence="3">Signal transduction response regulator</fullName>
    </submittedName>
</protein>
<dbReference type="InterPro" id="IPR000160">
    <property type="entry name" value="GGDEF_dom"/>
</dbReference>
<gene>
    <name evidence="3" type="ordered locus">PERMA_0188</name>
</gene>
<dbReference type="Proteomes" id="UP000001366">
    <property type="component" value="Chromosome"/>
</dbReference>
<dbReference type="PROSITE" id="PS50887">
    <property type="entry name" value="GGDEF"/>
    <property type="match status" value="1"/>
</dbReference>
<dbReference type="Pfam" id="PF00563">
    <property type="entry name" value="EAL"/>
    <property type="match status" value="1"/>
</dbReference>
<feature type="domain" description="EAL" evidence="1">
    <location>
        <begin position="441"/>
        <end position="683"/>
    </location>
</feature>
<dbReference type="EMBL" id="CP001230">
    <property type="protein sequence ID" value="ACO04411.1"/>
    <property type="molecule type" value="Genomic_DNA"/>
</dbReference>
<dbReference type="Pfam" id="PF00990">
    <property type="entry name" value="GGDEF"/>
    <property type="match status" value="1"/>
</dbReference>
<dbReference type="PANTHER" id="PTHR33121">
    <property type="entry name" value="CYCLIC DI-GMP PHOSPHODIESTERASE PDEF"/>
    <property type="match status" value="1"/>
</dbReference>
<dbReference type="STRING" id="123214.PERMA_0188"/>
<keyword evidence="4" id="KW-1185">Reference proteome</keyword>
<dbReference type="PROSITE" id="PS50883">
    <property type="entry name" value="EAL"/>
    <property type="match status" value="1"/>
</dbReference>
<dbReference type="InterPro" id="IPR035919">
    <property type="entry name" value="EAL_sf"/>
</dbReference>
<dbReference type="KEGG" id="pmx:PERMA_0188"/>
<dbReference type="SMART" id="SM00267">
    <property type="entry name" value="GGDEF"/>
    <property type="match status" value="1"/>
</dbReference>
<sequence length="683" mass="79215">MSRKNLNFENLRKELALKSGTVIENLLKYNSLIKGLRREIKSLSEPQEFKEQSCDLILEEFEKNLNYNIQLVKDGSIRAIDLILLLEKEVVDKKLLQEETKILKEIVLSRENIMDWKGYAKEILRKLRAIYPYDLFFFMFEEDNTIKFYIFYSYIPPDDLKEEIKVYLTENVVKNFKKNPYRNLDFEEIYISNKSRRKEIKKIHIETHQFLPDSPGIGGTLGLIVLPEERLSRKDINILNSILSIMTLVTGSSRALSKAITELEYFAGHDPLTDLYNRRIFEDLLKYEVSRAKRKNYKFSLILIDLDNFKYINDTYGHHIGDIVLKSVADILEASIRDGDLVARIGGDEFVILLSETELEKALIVAERIRKNLENNKLCIFEGAVISVSASLGVVEFPTHGTTKEELMMVVDNALYRAKDLGKNKVYVPTHEEIEKTIKEKRKEFSILQEAIDKELFVPYFQPIYDLKNDNVHAYEVLARLKDEKGEVISAYRFISLAEKLGKIKDIDKTIIKKALTEKKENDLKEKLFLNLSAKDISDDSFWQYIFSVVNDLNIDPEEIVFELTEREAVKETAEVQALIVKLKDKGFGFAIDDFGSGYSSFYYLKYFPIDYVKIDGEFIRELKPSDPKSIAFVESMDLLCKRLNIKTVAESIENEDILKILKNIGIDYGQGFHLGYPESKFL</sequence>
<dbReference type="InterPro" id="IPR001633">
    <property type="entry name" value="EAL_dom"/>
</dbReference>
<dbReference type="InterPro" id="IPR050706">
    <property type="entry name" value="Cyclic-di-GMP_PDE-like"/>
</dbReference>
<dbReference type="eggNOG" id="COG5001">
    <property type="taxonomic scope" value="Bacteria"/>
</dbReference>
<dbReference type="NCBIfam" id="TIGR00254">
    <property type="entry name" value="GGDEF"/>
    <property type="match status" value="1"/>
</dbReference>
<dbReference type="AlphaFoldDB" id="C0QTH1"/>
<dbReference type="PANTHER" id="PTHR33121:SF71">
    <property type="entry name" value="OXYGEN SENSOR PROTEIN DOSP"/>
    <property type="match status" value="1"/>
</dbReference>
<dbReference type="InterPro" id="IPR043128">
    <property type="entry name" value="Rev_trsase/Diguanyl_cyclase"/>
</dbReference>
<accession>C0QTH1</accession>
<evidence type="ECO:0000259" key="2">
    <source>
        <dbReference type="PROSITE" id="PS50887"/>
    </source>
</evidence>
<evidence type="ECO:0000313" key="3">
    <source>
        <dbReference type="EMBL" id="ACO04411.1"/>
    </source>
</evidence>
<evidence type="ECO:0000313" key="4">
    <source>
        <dbReference type="Proteomes" id="UP000001366"/>
    </source>
</evidence>
<dbReference type="CDD" id="cd01949">
    <property type="entry name" value="GGDEF"/>
    <property type="match status" value="1"/>
</dbReference>
<dbReference type="Gene3D" id="3.30.70.270">
    <property type="match status" value="1"/>
</dbReference>
<dbReference type="SUPFAM" id="SSF55073">
    <property type="entry name" value="Nucleotide cyclase"/>
    <property type="match status" value="1"/>
</dbReference>
<evidence type="ECO:0000259" key="1">
    <source>
        <dbReference type="PROSITE" id="PS50883"/>
    </source>
</evidence>
<dbReference type="GO" id="GO:0071111">
    <property type="term" value="F:cyclic-guanylate-specific phosphodiesterase activity"/>
    <property type="evidence" value="ECO:0007669"/>
    <property type="project" value="InterPro"/>
</dbReference>
<dbReference type="SMART" id="SM00052">
    <property type="entry name" value="EAL"/>
    <property type="match status" value="1"/>
</dbReference>
<reference evidence="3 4" key="1">
    <citation type="journal article" date="2009" name="J. Bacteriol.">
        <title>Complete and draft genome sequences of six members of the Aquificales.</title>
        <authorList>
            <person name="Reysenbach A.L."/>
            <person name="Hamamura N."/>
            <person name="Podar M."/>
            <person name="Griffiths E."/>
            <person name="Ferreira S."/>
            <person name="Hochstein R."/>
            <person name="Heidelberg J."/>
            <person name="Johnson J."/>
            <person name="Mead D."/>
            <person name="Pohorille A."/>
            <person name="Sarmiento M."/>
            <person name="Schweighofer K."/>
            <person name="Seshadri R."/>
            <person name="Voytek M.A."/>
        </authorList>
    </citation>
    <scope>NUCLEOTIDE SEQUENCE [LARGE SCALE GENOMIC DNA]</scope>
    <source>
        <strain evidence="4">DSM 14350 / EX-H1</strain>
    </source>
</reference>
<proteinExistence type="predicted"/>
<dbReference type="Gene3D" id="3.20.20.450">
    <property type="entry name" value="EAL domain"/>
    <property type="match status" value="1"/>
</dbReference>
<dbReference type="OrthoDB" id="7057390at2"/>
<name>C0QTH1_PERMH</name>
<dbReference type="SUPFAM" id="SSF141868">
    <property type="entry name" value="EAL domain-like"/>
    <property type="match status" value="1"/>
</dbReference>